<keyword evidence="1" id="KW-1133">Transmembrane helix</keyword>
<feature type="domain" description="Phosphatidic acid phosphatase type 2/haloperoxidase" evidence="2">
    <location>
        <begin position="57"/>
        <end position="166"/>
    </location>
</feature>
<dbReference type="Pfam" id="PF01569">
    <property type="entry name" value="PAP2"/>
    <property type="match status" value="1"/>
</dbReference>
<sequence length="194" mass="22317">MNTLDRTLFHLINNWGSRSSYLDAVGIFFAEMSPYLLAAFLIFSWIRNRNYPEKRGILLIAALSFAVSEVLAKLMGKFYYHVQPFVTLEANQLIAKDVNNSFPSDHTVLMVSFLFVLFLAGSSKSKWLYLCWAFLASIARIFVGVHYPSDVLVAALTAIAVGSVCYYSLRRVRWLREFVDWLSNMEKKLVHRRT</sequence>
<keyword evidence="1" id="KW-0812">Transmembrane</keyword>
<evidence type="ECO:0000259" key="2">
    <source>
        <dbReference type="SMART" id="SM00014"/>
    </source>
</evidence>
<dbReference type="SMART" id="SM00014">
    <property type="entry name" value="acidPPc"/>
    <property type="match status" value="1"/>
</dbReference>
<gene>
    <name evidence="3" type="ORF">JZO67_000468</name>
</gene>
<dbReference type="Gene3D" id="1.20.144.10">
    <property type="entry name" value="Phosphatidic acid phosphatase type 2/haloperoxidase"/>
    <property type="match status" value="1"/>
</dbReference>
<dbReference type="Proteomes" id="UP000664357">
    <property type="component" value="Unassembled WGS sequence"/>
</dbReference>
<dbReference type="EMBL" id="JAFREL020000001">
    <property type="protein sequence ID" value="MEO1768557.1"/>
    <property type="molecule type" value="Genomic_DNA"/>
</dbReference>
<accession>A0ABV0EIW0</accession>
<evidence type="ECO:0000313" key="4">
    <source>
        <dbReference type="Proteomes" id="UP000664357"/>
    </source>
</evidence>
<evidence type="ECO:0000256" key="1">
    <source>
        <dbReference type="SAM" id="Phobius"/>
    </source>
</evidence>
<dbReference type="PANTHER" id="PTHR14969:SF13">
    <property type="entry name" value="AT30094P"/>
    <property type="match status" value="1"/>
</dbReference>
<dbReference type="InterPro" id="IPR036938">
    <property type="entry name" value="PAP2/HPO_sf"/>
</dbReference>
<comment type="caution">
    <text evidence="3">The sequence shown here is derived from an EMBL/GenBank/DDBJ whole genome shotgun (WGS) entry which is preliminary data.</text>
</comment>
<evidence type="ECO:0000313" key="3">
    <source>
        <dbReference type="EMBL" id="MEO1768557.1"/>
    </source>
</evidence>
<feature type="transmembrane region" description="Helical" evidence="1">
    <location>
        <begin position="127"/>
        <end position="145"/>
    </location>
</feature>
<dbReference type="RefSeq" id="WP_207703051.1">
    <property type="nucleotide sequence ID" value="NZ_JAFREL020000001.1"/>
</dbReference>
<reference evidence="3 4" key="1">
    <citation type="submission" date="2024-02" db="EMBL/GenBank/DDBJ databases">
        <title>The Genome Sequence of Enterococcus sp. DIV0159.</title>
        <authorList>
            <person name="Earl A."/>
            <person name="Manson A."/>
            <person name="Gilmore M."/>
            <person name="Sanders J."/>
            <person name="Shea T."/>
            <person name="Howe W."/>
            <person name="Livny J."/>
            <person name="Cuomo C."/>
            <person name="Neafsey D."/>
            <person name="Birren B."/>
        </authorList>
    </citation>
    <scope>NUCLEOTIDE SEQUENCE [LARGE SCALE GENOMIC DNA]</scope>
    <source>
        <strain evidence="3 4">665A</strain>
    </source>
</reference>
<feature type="transmembrane region" description="Helical" evidence="1">
    <location>
        <begin position="20"/>
        <end position="46"/>
    </location>
</feature>
<feature type="transmembrane region" description="Helical" evidence="1">
    <location>
        <begin position="58"/>
        <end position="82"/>
    </location>
</feature>
<name>A0ABV0EIW0_9ENTE</name>
<dbReference type="PANTHER" id="PTHR14969">
    <property type="entry name" value="SPHINGOSINE-1-PHOSPHATE PHOSPHOHYDROLASE"/>
    <property type="match status" value="1"/>
</dbReference>
<organism evidence="3 4">
    <name type="scientific">Candidatus Enterococcus ferrettii</name>
    <dbReference type="NCBI Taxonomy" id="2815324"/>
    <lineage>
        <taxon>Bacteria</taxon>
        <taxon>Bacillati</taxon>
        <taxon>Bacillota</taxon>
        <taxon>Bacilli</taxon>
        <taxon>Lactobacillales</taxon>
        <taxon>Enterococcaceae</taxon>
        <taxon>Enterococcus</taxon>
    </lineage>
</organism>
<keyword evidence="4" id="KW-1185">Reference proteome</keyword>
<dbReference type="InterPro" id="IPR000326">
    <property type="entry name" value="PAP2/HPO"/>
</dbReference>
<dbReference type="SUPFAM" id="SSF48317">
    <property type="entry name" value="Acid phosphatase/Vanadium-dependent haloperoxidase"/>
    <property type="match status" value="1"/>
</dbReference>
<feature type="transmembrane region" description="Helical" evidence="1">
    <location>
        <begin position="151"/>
        <end position="169"/>
    </location>
</feature>
<dbReference type="InterPro" id="IPR033879">
    <property type="entry name" value="UPP_Pase"/>
</dbReference>
<feature type="transmembrane region" description="Helical" evidence="1">
    <location>
        <begin position="102"/>
        <end position="120"/>
    </location>
</feature>
<keyword evidence="1" id="KW-0472">Membrane</keyword>
<protein>
    <submittedName>
        <fullName evidence="3">Undecaprenyl-diphosphatase</fullName>
    </submittedName>
</protein>
<proteinExistence type="predicted"/>
<dbReference type="CDD" id="cd03385">
    <property type="entry name" value="PAP2_BcrC_like"/>
    <property type="match status" value="1"/>
</dbReference>